<organism evidence="2 3">
    <name type="scientific">Limnobaculum parvum</name>
    <dbReference type="NCBI Taxonomy" id="2172103"/>
    <lineage>
        <taxon>Bacteria</taxon>
        <taxon>Pseudomonadati</taxon>
        <taxon>Pseudomonadota</taxon>
        <taxon>Gammaproteobacteria</taxon>
        <taxon>Enterobacterales</taxon>
        <taxon>Budviciaceae</taxon>
        <taxon>Limnobaculum</taxon>
    </lineage>
</organism>
<feature type="domain" description="GST N-terminal" evidence="1">
    <location>
        <begin position="2"/>
        <end position="82"/>
    </location>
</feature>
<dbReference type="GO" id="GO:0006749">
    <property type="term" value="P:glutathione metabolic process"/>
    <property type="evidence" value="ECO:0007669"/>
    <property type="project" value="TreeGrafter"/>
</dbReference>
<dbReference type="Gene3D" id="1.20.1050.10">
    <property type="match status" value="1"/>
</dbReference>
<keyword evidence="3" id="KW-1185">Reference proteome</keyword>
<gene>
    <name evidence="2" type="ORF">HYN51_11960</name>
</gene>
<dbReference type="Pfam" id="PF13409">
    <property type="entry name" value="GST_N_2"/>
    <property type="match status" value="1"/>
</dbReference>
<dbReference type="Proteomes" id="UP000244908">
    <property type="component" value="Chromosome"/>
</dbReference>
<dbReference type="SFLD" id="SFLDG00358">
    <property type="entry name" value="Main_(cytGST)"/>
    <property type="match status" value="1"/>
</dbReference>
<evidence type="ECO:0000313" key="3">
    <source>
        <dbReference type="Proteomes" id="UP000244908"/>
    </source>
</evidence>
<dbReference type="InterPro" id="IPR036249">
    <property type="entry name" value="Thioredoxin-like_sf"/>
</dbReference>
<dbReference type="CDD" id="cd03194">
    <property type="entry name" value="GST_C_3"/>
    <property type="match status" value="1"/>
</dbReference>
<accession>A0A2Y9U0K8</accession>
<name>A0A2Y9U0K8_9GAMM</name>
<dbReference type="SUPFAM" id="SSF47616">
    <property type="entry name" value="GST C-terminal domain-like"/>
    <property type="match status" value="1"/>
</dbReference>
<dbReference type="InterPro" id="IPR036282">
    <property type="entry name" value="Glutathione-S-Trfase_C_sf"/>
</dbReference>
<dbReference type="SUPFAM" id="SSF52833">
    <property type="entry name" value="Thioredoxin-like"/>
    <property type="match status" value="1"/>
</dbReference>
<dbReference type="KEGG" id="lpv:HYN51_11960"/>
<sequence length="227" mass="25939">MYQLYIANKNYSSWSLRPWILLSQLGIPFEEHIVPFNTGSNWEKFRSFSPSGKVPCLADDQIIVWDSLAITEYLAESYPAVWPDSREARAWARCASAEMHSGFSVLRNRCPMSVGVRIRPHQLPEQLLTELTRLSELWEQGLNQFGGPFLAGKKFTAVDAFFAPVAFRIQSYDLPVSPAAKAYAERLLNLQSMMEWEEEALKEVWREEGHEQEALAIGVLLNDLRAE</sequence>
<evidence type="ECO:0000259" key="1">
    <source>
        <dbReference type="PROSITE" id="PS50404"/>
    </source>
</evidence>
<dbReference type="InterPro" id="IPR040079">
    <property type="entry name" value="Glutathione_S-Trfase"/>
</dbReference>
<protein>
    <submittedName>
        <fullName evidence="2">Glutathione S-transferase family protein</fullName>
    </submittedName>
</protein>
<dbReference type="PANTHER" id="PTHR42673">
    <property type="entry name" value="MALEYLACETOACETATE ISOMERASE"/>
    <property type="match status" value="1"/>
</dbReference>
<reference evidence="2 3" key="1">
    <citation type="journal article" date="2019" name="Int. J. Syst. Evol. Microbiol.">
        <title>Limnobaculum parvum gen. nov., sp. nov., isolated from a freshwater lake.</title>
        <authorList>
            <person name="Baek C."/>
            <person name="Shin S.K."/>
            <person name="Yi H."/>
        </authorList>
    </citation>
    <scope>NUCLEOTIDE SEQUENCE [LARGE SCALE GENOMIC DNA]</scope>
    <source>
        <strain evidence="2 3">HYN0051</strain>
    </source>
</reference>
<dbReference type="CDD" id="cd03043">
    <property type="entry name" value="GST_N_1"/>
    <property type="match status" value="1"/>
</dbReference>
<proteinExistence type="predicted"/>
<dbReference type="PANTHER" id="PTHR42673:SF4">
    <property type="entry name" value="MALEYLACETOACETATE ISOMERASE"/>
    <property type="match status" value="1"/>
</dbReference>
<dbReference type="SFLD" id="SFLDS00019">
    <property type="entry name" value="Glutathione_Transferase_(cytos"/>
    <property type="match status" value="1"/>
</dbReference>
<dbReference type="PROSITE" id="PS50404">
    <property type="entry name" value="GST_NTER"/>
    <property type="match status" value="1"/>
</dbReference>
<dbReference type="OrthoDB" id="9799538at2"/>
<dbReference type="GO" id="GO:0016034">
    <property type="term" value="F:maleylacetoacetate isomerase activity"/>
    <property type="evidence" value="ECO:0007669"/>
    <property type="project" value="TreeGrafter"/>
</dbReference>
<dbReference type="Pfam" id="PF13410">
    <property type="entry name" value="GST_C_2"/>
    <property type="match status" value="1"/>
</dbReference>
<dbReference type="GO" id="GO:0004364">
    <property type="term" value="F:glutathione transferase activity"/>
    <property type="evidence" value="ECO:0007669"/>
    <property type="project" value="TreeGrafter"/>
</dbReference>
<dbReference type="Gene3D" id="3.40.30.10">
    <property type="entry name" value="Glutaredoxin"/>
    <property type="match status" value="1"/>
</dbReference>
<dbReference type="GO" id="GO:0006559">
    <property type="term" value="P:L-phenylalanine catabolic process"/>
    <property type="evidence" value="ECO:0007669"/>
    <property type="project" value="TreeGrafter"/>
</dbReference>
<dbReference type="InterPro" id="IPR004045">
    <property type="entry name" value="Glutathione_S-Trfase_N"/>
</dbReference>
<evidence type="ECO:0000313" key="2">
    <source>
        <dbReference type="EMBL" id="AWH89199.1"/>
    </source>
</evidence>
<dbReference type="AlphaFoldDB" id="A0A2Y9U0K8"/>
<dbReference type="EMBL" id="CP029185">
    <property type="protein sequence ID" value="AWH89199.1"/>
    <property type="molecule type" value="Genomic_DNA"/>
</dbReference>
<dbReference type="RefSeq" id="WP_108901250.1">
    <property type="nucleotide sequence ID" value="NZ_CP029185.2"/>
</dbReference>